<dbReference type="PANTHER" id="PTHR43179:SF7">
    <property type="entry name" value="RHAMNOSYLTRANSFERASE WBBL"/>
    <property type="match status" value="1"/>
</dbReference>
<reference evidence="3" key="1">
    <citation type="submission" date="2023-08" db="EMBL/GenBank/DDBJ databases">
        <title>Increased levels of nutrients transform a symbiont into a lethal pathobiont.</title>
        <authorList>
            <person name="Lachnit T."/>
            <person name="Ulrich L."/>
            <person name="Willmer F.M."/>
            <person name="Hasenbein T."/>
            <person name="Steiner L.X."/>
            <person name="Wolters M."/>
            <person name="Herbst E.M."/>
            <person name="Deines P."/>
        </authorList>
    </citation>
    <scope>NUCLEOTIDE SEQUENCE</scope>
    <source>
        <strain evidence="3">T3</strain>
    </source>
</reference>
<evidence type="ECO:0000259" key="2">
    <source>
        <dbReference type="Pfam" id="PF00535"/>
    </source>
</evidence>
<name>A0AAU7YC32_9PSED</name>
<keyword evidence="3" id="KW-0808">Transferase</keyword>
<dbReference type="EC" id="2.4.-.-" evidence="3"/>
<dbReference type="RefSeq" id="WP_350448278.1">
    <property type="nucleotide sequence ID" value="NZ_CP158373.1"/>
</dbReference>
<protein>
    <submittedName>
        <fullName evidence="3">Glycosyltransferase</fullName>
        <ecNumber evidence="3">2.4.-.-</ecNumber>
    </submittedName>
</protein>
<organism evidence="3">
    <name type="scientific">Pseudomonas solani</name>
    <dbReference type="NCBI Taxonomy" id="2731552"/>
    <lineage>
        <taxon>Bacteria</taxon>
        <taxon>Pseudomonadati</taxon>
        <taxon>Pseudomonadota</taxon>
        <taxon>Gammaproteobacteria</taxon>
        <taxon>Pseudomonadales</taxon>
        <taxon>Pseudomonadaceae</taxon>
        <taxon>Pseudomonas</taxon>
    </lineage>
</organism>
<dbReference type="InterPro" id="IPR001173">
    <property type="entry name" value="Glyco_trans_2-like"/>
</dbReference>
<dbReference type="SUPFAM" id="SSF53448">
    <property type="entry name" value="Nucleotide-diphospho-sugar transferases"/>
    <property type="match status" value="2"/>
</dbReference>
<dbReference type="PANTHER" id="PTHR43179">
    <property type="entry name" value="RHAMNOSYLTRANSFERASE WBBL"/>
    <property type="match status" value="1"/>
</dbReference>
<dbReference type="EMBL" id="CP158373">
    <property type="protein sequence ID" value="XBY66368.1"/>
    <property type="molecule type" value="Genomic_DNA"/>
</dbReference>
<keyword evidence="3" id="KW-0328">Glycosyltransferase</keyword>
<keyword evidence="1" id="KW-1003">Cell membrane</keyword>
<feature type="domain" description="Glycosyltransferase 2-like" evidence="2">
    <location>
        <begin position="700"/>
        <end position="822"/>
    </location>
</feature>
<proteinExistence type="predicted"/>
<dbReference type="Gene3D" id="3.40.50.2000">
    <property type="entry name" value="Glycogen Phosphorylase B"/>
    <property type="match status" value="2"/>
</dbReference>
<dbReference type="GO" id="GO:0016757">
    <property type="term" value="F:glycosyltransferase activity"/>
    <property type="evidence" value="ECO:0007669"/>
    <property type="project" value="UniProtKB-KW"/>
</dbReference>
<dbReference type="SUPFAM" id="SSF53756">
    <property type="entry name" value="UDP-Glycosyltransferase/glycogen phosphorylase"/>
    <property type="match status" value="2"/>
</dbReference>
<dbReference type="InterPro" id="IPR029044">
    <property type="entry name" value="Nucleotide-diphossugar_trans"/>
</dbReference>
<sequence length="1310" mass="144889">MSQPLRAIITQLWTKNVPLLEQYLADYGPRTVLTFQGCVTPEFESMLERHGSDVVLIDSLLESMVTATTETFDERAALPFSDTVRQGIQPQLEAAGLTWEDWVRTLQDVATRTLPVSFALVDALDRLATLYEIELIAVNEDWMFGSKTLVAWGKARGIPSLHVEHNPTLCYPYTVHDQQNADRMVVWSEDSRRLYGDAGYDTERLQVMGLPQFDDLFAVRGERQASREALCAELGLDPSLPIVVLGTTLLAEHALPPELNVDEQVLRAYLGAIGTLGKGVQVVIKGRRPQGRFGAEQVAVLAAEYGLTAADYRYADGAPLPFLLSADVLVAVDSGLQVEAMLVGTPALNLMTETGFFYGPGLVPGQGVDTVDGDELAPAIRRLLDDPEHRQRMLERANACIEQLPRGSTAAIAAFMSQLALPAPRRLQASDQLMDWLESAAPTGNALRIILDHLAAHSPRAPQLGVLILDRQGSLDDVITTVGSLAESRYPELVPMLVSANAEVVGEANIPARLVQDGSHVEAINELVAGADLDWVLVVDAGVEFTSTGLLAIAQKVASDPQCRALYADEFQLTELGARGACFKPDFNLDLLLSFPLSLCRYWFIRADVFRTEGGFDPIFADAMELEFILRLVERDGLVGLEHVDEVLLTSRVPQLRANPVEQVAIERHLEQRGYQARVESFLPGRYRIDYGHEVGPKVSIVVAVRDHLPLLQRCVDSLLEKTRYGHYELLLVDCESQEPATRQWLDGVEALDSEQVKVWRFAGELNYSAMVNAVAMSVESDYLLLLSHDVRIVHEDWLEQLLNHALRPEVGVVGAKVLDAMGCIEQAGIILGLHEVAGRTFVGEPGDAAGYMNRLQVPQNYSAVGSACMMVRREAFIAVDGMDAERLGAFYGDVDLCLRIRASGLLNVWTPDCVVMRDGIDLPVLAIDGALARQAALKAEREQMLQRWLPVLARDPAYNANLSLSGHGFGFEYGTRRVRHPLLPQVLCYPADATGCGHYRIRQPLEALREAGLVEGTFSGTHLTPVELERFGAQTVVFQRQIMDPQIEGMREVKALSGAFRVYELDDYLPNLPLKSAHRETMPRDVLKSLRQAVALTDRFVVSTAPLAEAFADLHSDIRVVPNCLPLPWWGNLRSRRRRGSKPRVGWAGGSSHQGDLELIADVVRELAGEVDWVFFGMCPEKLRPYVHEFHIGVPIELYPAKLASLDLDLALAPLEQNLFNDCKSNLRLLEYGACGFPVICSDVLCYRGDLTATRVKNRFKDWVDAIRMHLSDLKATAAAGDTLRAQVLGNWMLDGENLVRWRAAWLPD</sequence>
<keyword evidence="1" id="KW-0472">Membrane</keyword>
<accession>A0AAU7YC32</accession>
<evidence type="ECO:0000313" key="3">
    <source>
        <dbReference type="EMBL" id="XBY66368.1"/>
    </source>
</evidence>
<gene>
    <name evidence="3" type="ORF">ABS648_11580</name>
</gene>
<dbReference type="Gene3D" id="3.90.550.10">
    <property type="entry name" value="Spore Coat Polysaccharide Biosynthesis Protein SpsA, Chain A"/>
    <property type="match status" value="2"/>
</dbReference>
<evidence type="ECO:0000256" key="1">
    <source>
        <dbReference type="ARBA" id="ARBA00022519"/>
    </source>
</evidence>
<dbReference type="Pfam" id="PF00535">
    <property type="entry name" value="Glycos_transf_2"/>
    <property type="match status" value="1"/>
</dbReference>
<keyword evidence="1" id="KW-0997">Cell inner membrane</keyword>